<feature type="compositionally biased region" description="Basic and acidic residues" evidence="1">
    <location>
        <begin position="359"/>
        <end position="383"/>
    </location>
</feature>
<dbReference type="GO" id="GO:0003676">
    <property type="term" value="F:nucleic acid binding"/>
    <property type="evidence" value="ECO:0007669"/>
    <property type="project" value="InterPro"/>
</dbReference>
<proteinExistence type="predicted"/>
<dbReference type="InterPro" id="IPR032552">
    <property type="entry name" value="RSB_motif"/>
</dbReference>
<dbReference type="SMART" id="SM00513">
    <property type="entry name" value="SAP"/>
    <property type="match status" value="1"/>
</dbReference>
<name>A0A7I8KVC1_SPIIN</name>
<reference evidence="3" key="1">
    <citation type="submission" date="2020-02" db="EMBL/GenBank/DDBJ databases">
        <authorList>
            <person name="Scholz U."/>
            <person name="Mascher M."/>
            <person name="Fiebig A."/>
        </authorList>
    </citation>
    <scope>NUCLEOTIDE SEQUENCE</scope>
</reference>
<dbReference type="InterPro" id="IPR034257">
    <property type="entry name" value="Acinus_RRM"/>
</dbReference>
<dbReference type="Proteomes" id="UP000663760">
    <property type="component" value="Chromosome 9"/>
</dbReference>
<dbReference type="CDD" id="cd12432">
    <property type="entry name" value="RRM_ACINU"/>
    <property type="match status" value="1"/>
</dbReference>
<dbReference type="AlphaFoldDB" id="A0A7I8KVC1"/>
<dbReference type="InterPro" id="IPR003034">
    <property type="entry name" value="SAP_dom"/>
</dbReference>
<dbReference type="OrthoDB" id="5348404at2759"/>
<dbReference type="Gene3D" id="1.10.720.30">
    <property type="entry name" value="SAP domain"/>
    <property type="match status" value="1"/>
</dbReference>
<dbReference type="Pfam" id="PF16294">
    <property type="entry name" value="RSB_motif"/>
    <property type="match status" value="1"/>
</dbReference>
<feature type="region of interest" description="Disordered" evidence="1">
    <location>
        <begin position="538"/>
        <end position="626"/>
    </location>
</feature>
<evidence type="ECO:0000313" key="4">
    <source>
        <dbReference type="Proteomes" id="UP000663760"/>
    </source>
</evidence>
<dbReference type="PROSITE" id="PS50800">
    <property type="entry name" value="SAP"/>
    <property type="match status" value="1"/>
</dbReference>
<feature type="compositionally biased region" description="Low complexity" evidence="1">
    <location>
        <begin position="551"/>
        <end position="562"/>
    </location>
</feature>
<feature type="region of interest" description="Disordered" evidence="1">
    <location>
        <begin position="252"/>
        <end position="315"/>
    </location>
</feature>
<dbReference type="Pfam" id="PF02037">
    <property type="entry name" value="SAP"/>
    <property type="match status" value="1"/>
</dbReference>
<feature type="domain" description="SAP" evidence="2">
    <location>
        <begin position="13"/>
        <end position="47"/>
    </location>
</feature>
<keyword evidence="4" id="KW-1185">Reference proteome</keyword>
<feature type="region of interest" description="Disordered" evidence="1">
    <location>
        <begin position="350"/>
        <end position="456"/>
    </location>
</feature>
<evidence type="ECO:0000313" key="3">
    <source>
        <dbReference type="EMBL" id="CAA7401739.1"/>
    </source>
</evidence>
<evidence type="ECO:0000256" key="1">
    <source>
        <dbReference type="SAM" id="MobiDB-lite"/>
    </source>
</evidence>
<dbReference type="PANTHER" id="PTHR47031:SF3">
    <property type="entry name" value="SAP DOMAIN-CONTAINING PROTEIN"/>
    <property type="match status" value="1"/>
</dbReference>
<dbReference type="PANTHER" id="PTHR47031">
    <property type="entry name" value="SAP DNA-BINDING DOMAIN-CONTAINING PROTEIN"/>
    <property type="match status" value="1"/>
</dbReference>
<feature type="compositionally biased region" description="Low complexity" evidence="1">
    <location>
        <begin position="594"/>
        <end position="603"/>
    </location>
</feature>
<protein>
    <recommendedName>
        <fullName evidence="2">SAP domain-containing protein</fullName>
    </recommendedName>
</protein>
<dbReference type="InterPro" id="IPR035979">
    <property type="entry name" value="RBD_domain_sf"/>
</dbReference>
<gene>
    <name evidence="3" type="ORF">SI8410_09012417</name>
</gene>
<dbReference type="SUPFAM" id="SSF68906">
    <property type="entry name" value="SAP domain"/>
    <property type="match status" value="1"/>
</dbReference>
<evidence type="ECO:0000259" key="2">
    <source>
        <dbReference type="PROSITE" id="PS50800"/>
    </source>
</evidence>
<sequence length="662" mass="73097">MPTGYSILDNRPLDHWKVTELKEELRRRKLTTKGLKEDLVKRLDEAVRNERALLRGQELVSHFDLQPKPQDNHGVLDPHPVENVQIEKNTVETVLHFGSNRSENQVVMVDINADIQDSDFGMEFHHEKPVGTVDLDEKTEEKVACGTETADSITEKELNVSKSEANGADYRDETENMYSETSVKDAKLDTAVQENQVSEVSLDLGLQVKCDSISTDSVSLNEKIVLKDDLNANNFHLEEELVKTEVVQSSSSHVAPVGGDLQPLNVDQEPDDNKVSFEEEDDITDTTNEDHSKKIGGSPEKLNLDRSSGDESMEEDVLDTKQIEANNNSDEVGDVQEVRDLHVVKEETPADAVPGGFSPDKKDVVSEGEMRPVVSTEKRKLEDQGSLGTAEPIKRQRRWNSESIKIPEPQPSNQTSVATTPKEALQPTPRRALNRTISGLDGDSPRERVVPPSQKTATNSLRIDRFLRPFTLKAVQELLAKTGTVSSFWMDHIKTHCYVTYSSVEEAVATRNAVYNLQWPPNGGRLLVADFVDPQEVKSHVEAPQSPAPTTPGAAATAVPSPMAVERPPALPLPNRQQQAPAVSPVNPPPPPEASQTPPAREQLPPPPPLSQKKQQDQPILTLDDLFKKTRASPRIYYLPLSEEQVAAKVAASQGRSTGALV</sequence>
<accession>A0A7I8KVC1</accession>
<organism evidence="3 4">
    <name type="scientific">Spirodela intermedia</name>
    <name type="common">Intermediate duckweed</name>
    <dbReference type="NCBI Taxonomy" id="51605"/>
    <lineage>
        <taxon>Eukaryota</taxon>
        <taxon>Viridiplantae</taxon>
        <taxon>Streptophyta</taxon>
        <taxon>Embryophyta</taxon>
        <taxon>Tracheophyta</taxon>
        <taxon>Spermatophyta</taxon>
        <taxon>Magnoliopsida</taxon>
        <taxon>Liliopsida</taxon>
        <taxon>Araceae</taxon>
        <taxon>Lemnoideae</taxon>
        <taxon>Spirodela</taxon>
    </lineage>
</organism>
<dbReference type="InterPro" id="IPR036361">
    <property type="entry name" value="SAP_dom_sf"/>
</dbReference>
<dbReference type="SUPFAM" id="SSF54928">
    <property type="entry name" value="RNA-binding domain, RBD"/>
    <property type="match status" value="1"/>
</dbReference>
<dbReference type="EMBL" id="LR746272">
    <property type="protein sequence ID" value="CAA7401739.1"/>
    <property type="molecule type" value="Genomic_DNA"/>
</dbReference>